<organism evidence="2 3">
    <name type="scientific">Stutzerimonas stutzeri</name>
    <name type="common">Pseudomonas stutzeri</name>
    <dbReference type="NCBI Taxonomy" id="316"/>
    <lineage>
        <taxon>Bacteria</taxon>
        <taxon>Pseudomonadati</taxon>
        <taxon>Pseudomonadota</taxon>
        <taxon>Gammaproteobacteria</taxon>
        <taxon>Pseudomonadales</taxon>
        <taxon>Pseudomonadaceae</taxon>
        <taxon>Stutzerimonas</taxon>
    </lineage>
</organism>
<dbReference type="EMBL" id="JXXD01000145">
    <property type="protein sequence ID" value="KIZ34876.1"/>
    <property type="molecule type" value="Genomic_DNA"/>
</dbReference>
<dbReference type="InterPro" id="IPR051203">
    <property type="entry name" value="Polysaccharide_Synthase-Rel"/>
</dbReference>
<comment type="caution">
    <text evidence="2">The sequence shown here is derived from an EMBL/GenBank/DDBJ whole genome shotgun (WGS) entry which is preliminary data.</text>
</comment>
<dbReference type="PANTHER" id="PTHR43318:SF1">
    <property type="entry name" value="POLYSACCHARIDE BIOSYNTHESIS PROTEIN EPSC-RELATED"/>
    <property type="match status" value="1"/>
</dbReference>
<reference evidence="2 3" key="1">
    <citation type="submission" date="2014-11" db="EMBL/GenBank/DDBJ databases">
        <title>Genomics and ecophysiology of heterotrophic nitrogen fixing bacteria isolated from estuarine surface water.</title>
        <authorList>
            <person name="Bentzon-Tilia M."/>
            <person name="Severin I."/>
            <person name="Hansen L.H."/>
            <person name="Riemann L."/>
        </authorList>
    </citation>
    <scope>NUCLEOTIDE SEQUENCE [LARGE SCALE GENOMIC DNA]</scope>
    <source>
        <strain evidence="2 3">BAL361</strain>
    </source>
</reference>
<evidence type="ECO:0000313" key="3">
    <source>
        <dbReference type="Proteomes" id="UP000032439"/>
    </source>
</evidence>
<dbReference type="PANTHER" id="PTHR43318">
    <property type="entry name" value="UDP-N-ACETYLGLUCOSAMINE 4,6-DEHYDRATASE"/>
    <property type="match status" value="1"/>
</dbReference>
<gene>
    <name evidence="2" type="ORF">LO50_15705</name>
</gene>
<dbReference type="Gene3D" id="3.40.50.720">
    <property type="entry name" value="NAD(P)-binding Rossmann-like Domain"/>
    <property type="match status" value="1"/>
</dbReference>
<dbReference type="Pfam" id="PF02719">
    <property type="entry name" value="Polysacc_synt_2"/>
    <property type="match status" value="1"/>
</dbReference>
<evidence type="ECO:0000259" key="1">
    <source>
        <dbReference type="Pfam" id="PF02719"/>
    </source>
</evidence>
<sequence length="136" mass="15492">MGQGGDVFVLDMGQPVKIAELAEKLIHLSGLSVRSEKCPHGDIAIEYTGLRPGEKLYEELLIGDNVSPTEHPMIMRADEEYLDWDVLKDRLAKLLKAVETDDYPQVRQLLREVVSGYVPEGEIVDWIYQQRRVEPE</sequence>
<dbReference type="Proteomes" id="UP000032439">
    <property type="component" value="Unassembled WGS sequence"/>
</dbReference>
<dbReference type="InterPro" id="IPR003869">
    <property type="entry name" value="Polysac_CapD-like"/>
</dbReference>
<feature type="domain" description="Polysaccharide biosynthesis protein CapD-like" evidence="1">
    <location>
        <begin position="1"/>
        <end position="78"/>
    </location>
</feature>
<dbReference type="PATRIC" id="fig|316.110.peg.1066"/>
<evidence type="ECO:0000313" key="2">
    <source>
        <dbReference type="EMBL" id="KIZ34876.1"/>
    </source>
</evidence>
<proteinExistence type="predicted"/>
<name>A0A0D7E2Y6_STUST</name>
<accession>A0A0D7E2Y6</accession>
<dbReference type="AlphaFoldDB" id="A0A0D7E2Y6"/>
<protein>
    <recommendedName>
        <fullName evidence="1">Polysaccharide biosynthesis protein CapD-like domain-containing protein</fullName>
    </recommendedName>
</protein>